<dbReference type="EMBL" id="GFPF01003693">
    <property type="protein sequence ID" value="MAA14839.1"/>
    <property type="molecule type" value="Transcribed_RNA"/>
</dbReference>
<proteinExistence type="predicted"/>
<reference evidence="1" key="1">
    <citation type="journal article" date="2017" name="Parasit. Vectors">
        <title>Sialotranscriptomics of Rhipicephalus zambeziensis reveals intricate expression profiles of secretory proteins and suggests tight temporal transcriptional regulation during blood-feeding.</title>
        <authorList>
            <person name="de Castro M.H."/>
            <person name="de Klerk D."/>
            <person name="Pienaar R."/>
            <person name="Rees D.J.G."/>
            <person name="Mans B.J."/>
        </authorList>
    </citation>
    <scope>NUCLEOTIDE SEQUENCE</scope>
    <source>
        <tissue evidence="1">Salivary glands</tissue>
    </source>
</reference>
<evidence type="ECO:0000313" key="1">
    <source>
        <dbReference type="EMBL" id="MAA14839.1"/>
    </source>
</evidence>
<accession>A0A224YGG5</accession>
<sequence>MHIEHVTESYVLSYSSISMSSGSHFLCSRYFLISILFHHQHPFSLKPHQPSTQPRRHSSSSFLIVVSQPAFVSASILVSEAAETWPSPARKKKWDLTHICVTLTISTYHGFIKLS</sequence>
<organism evidence="1">
    <name type="scientific">Rhipicephalus zambeziensis</name>
    <dbReference type="NCBI Taxonomy" id="60191"/>
    <lineage>
        <taxon>Eukaryota</taxon>
        <taxon>Metazoa</taxon>
        <taxon>Ecdysozoa</taxon>
        <taxon>Arthropoda</taxon>
        <taxon>Chelicerata</taxon>
        <taxon>Arachnida</taxon>
        <taxon>Acari</taxon>
        <taxon>Parasitiformes</taxon>
        <taxon>Ixodida</taxon>
        <taxon>Ixodoidea</taxon>
        <taxon>Ixodidae</taxon>
        <taxon>Rhipicephalinae</taxon>
        <taxon>Rhipicephalus</taxon>
        <taxon>Rhipicephalus</taxon>
    </lineage>
</organism>
<protein>
    <submittedName>
        <fullName evidence="1">Uncharacterized protein</fullName>
    </submittedName>
</protein>
<dbReference type="AlphaFoldDB" id="A0A224YGG5"/>
<name>A0A224YGG5_9ACAR</name>